<evidence type="ECO:0000313" key="6">
    <source>
        <dbReference type="EMBL" id="KAJ3252474.1"/>
    </source>
</evidence>
<evidence type="ECO:0000256" key="5">
    <source>
        <dbReference type="PIRSR" id="PIRSR005902-1"/>
    </source>
</evidence>
<feature type="binding site" evidence="5">
    <location>
        <position position="137"/>
    </location>
    <ligand>
        <name>a divalent metal cation</name>
        <dbReference type="ChEBI" id="CHEBI:60240"/>
        <label>2</label>
    </ligand>
</feature>
<evidence type="ECO:0000256" key="2">
    <source>
        <dbReference type="ARBA" id="ARBA00022722"/>
    </source>
</evidence>
<evidence type="ECO:0000256" key="4">
    <source>
        <dbReference type="ARBA" id="ARBA00022801"/>
    </source>
</evidence>
<dbReference type="Proteomes" id="UP001210925">
    <property type="component" value="Unassembled WGS sequence"/>
</dbReference>
<dbReference type="AlphaFoldDB" id="A0AAD5UAA4"/>
<dbReference type="Pfam" id="PF01026">
    <property type="entry name" value="TatD_DNase"/>
    <property type="match status" value="1"/>
</dbReference>
<proteinExistence type="inferred from homology"/>
<feature type="binding site" evidence="5">
    <location>
        <position position="159"/>
    </location>
    <ligand>
        <name>a divalent metal cation</name>
        <dbReference type="ChEBI" id="CHEBI:60240"/>
        <label>2</label>
    </ligand>
</feature>
<accession>A0AAD5UAA4</accession>
<dbReference type="InterPro" id="IPR001130">
    <property type="entry name" value="TatD-like"/>
</dbReference>
<dbReference type="GO" id="GO:0008296">
    <property type="term" value="F:3'-5'-DNA exonuclease activity"/>
    <property type="evidence" value="ECO:0007669"/>
    <property type="project" value="TreeGrafter"/>
</dbReference>
<dbReference type="Gene3D" id="3.20.20.140">
    <property type="entry name" value="Metal-dependent hydrolases"/>
    <property type="match status" value="1"/>
</dbReference>
<reference evidence="6" key="1">
    <citation type="submission" date="2020-05" db="EMBL/GenBank/DDBJ databases">
        <title>Phylogenomic resolution of chytrid fungi.</title>
        <authorList>
            <person name="Stajich J.E."/>
            <person name="Amses K."/>
            <person name="Simmons R."/>
            <person name="Seto K."/>
            <person name="Myers J."/>
            <person name="Bonds A."/>
            <person name="Quandt C.A."/>
            <person name="Barry K."/>
            <person name="Liu P."/>
            <person name="Grigoriev I."/>
            <person name="Longcore J.E."/>
            <person name="James T.Y."/>
        </authorList>
    </citation>
    <scope>NUCLEOTIDE SEQUENCE</scope>
    <source>
        <strain evidence="6">PLAUS21</strain>
    </source>
</reference>
<comment type="caution">
    <text evidence="6">The sequence shown here is derived from an EMBL/GenBank/DDBJ whole genome shotgun (WGS) entry which is preliminary data.</text>
</comment>
<dbReference type="PANTHER" id="PTHR10060:SF15">
    <property type="entry name" value="DEOXYRIBONUCLEASE TATDN1"/>
    <property type="match status" value="1"/>
</dbReference>
<dbReference type="EMBL" id="JADGKB010000140">
    <property type="protein sequence ID" value="KAJ3252474.1"/>
    <property type="molecule type" value="Genomic_DNA"/>
</dbReference>
<dbReference type="SUPFAM" id="SSF51556">
    <property type="entry name" value="Metallo-dependent hydrolases"/>
    <property type="match status" value="1"/>
</dbReference>
<dbReference type="PANTHER" id="PTHR10060">
    <property type="entry name" value="TATD FAMILY DEOXYRIBONUCLEASE"/>
    <property type="match status" value="1"/>
</dbReference>
<dbReference type="PROSITE" id="PS01091">
    <property type="entry name" value="TATD_3"/>
    <property type="match status" value="1"/>
</dbReference>
<keyword evidence="3 5" id="KW-0479">Metal-binding</keyword>
<dbReference type="PIRSF" id="PIRSF005902">
    <property type="entry name" value="DNase_TatD"/>
    <property type="match status" value="1"/>
</dbReference>
<evidence type="ECO:0000256" key="3">
    <source>
        <dbReference type="ARBA" id="ARBA00022723"/>
    </source>
</evidence>
<keyword evidence="2" id="KW-0540">Nuclease</keyword>
<dbReference type="GO" id="GO:0046872">
    <property type="term" value="F:metal ion binding"/>
    <property type="evidence" value="ECO:0007669"/>
    <property type="project" value="UniProtKB-KW"/>
</dbReference>
<gene>
    <name evidence="6" type="ORF">HK103_001543</name>
</gene>
<feature type="binding site" evidence="5">
    <location>
        <position position="207"/>
    </location>
    <ligand>
        <name>a divalent metal cation</name>
        <dbReference type="ChEBI" id="CHEBI:60240"/>
        <label>1</label>
    </ligand>
</feature>
<keyword evidence="7" id="KW-1185">Reference proteome</keyword>
<sequence length="284" mass="33060">MYQGIYRGKASHVADLEHVLQRARESNVESMIITGVTLESSVRALEYAKKYSLYSTCGCHPTHSKEFHEYKSGPDQYYKELKELIRRDQQDDKRIVAIGECGLDYDRLEFCPKDIQQLYFDKQLQLSQEFDLPYFLHMRNTGNDFIEIIKKYKIRGVVHSFDGNVRDMQELVKMGLFIGINGCSLKTKENLDVVKEIPVDKILIETDAPWCDIRPTHASHQYVTPPSYQLKKKEKFELGQMVKSRNEPCMLYQILQVIAGVKGMDQDILKEQIYNNTISLFKIK</sequence>
<dbReference type="InterPro" id="IPR032466">
    <property type="entry name" value="Metal_Hydrolase"/>
</dbReference>
<evidence type="ECO:0000256" key="1">
    <source>
        <dbReference type="ARBA" id="ARBA00009275"/>
    </source>
</evidence>
<dbReference type="GO" id="GO:0005829">
    <property type="term" value="C:cytosol"/>
    <property type="evidence" value="ECO:0007669"/>
    <property type="project" value="TreeGrafter"/>
</dbReference>
<dbReference type="InterPro" id="IPR050891">
    <property type="entry name" value="TatD-type_Hydrolase"/>
</dbReference>
<organism evidence="6 7">
    <name type="scientific">Boothiomyces macroporosus</name>
    <dbReference type="NCBI Taxonomy" id="261099"/>
    <lineage>
        <taxon>Eukaryota</taxon>
        <taxon>Fungi</taxon>
        <taxon>Fungi incertae sedis</taxon>
        <taxon>Chytridiomycota</taxon>
        <taxon>Chytridiomycota incertae sedis</taxon>
        <taxon>Chytridiomycetes</taxon>
        <taxon>Rhizophydiales</taxon>
        <taxon>Terramycetaceae</taxon>
        <taxon>Boothiomyces</taxon>
    </lineage>
</organism>
<keyword evidence="4" id="KW-0378">Hydrolase</keyword>
<comment type="similarity">
    <text evidence="1">Belongs to the metallo-dependent hydrolases superfamily. TatD-type hydrolase family.</text>
</comment>
<dbReference type="CDD" id="cd01310">
    <property type="entry name" value="TatD_DNAse"/>
    <property type="match status" value="1"/>
</dbReference>
<name>A0AAD5UAA4_9FUNG</name>
<feature type="binding site" evidence="5">
    <location>
        <position position="100"/>
    </location>
    <ligand>
        <name>a divalent metal cation</name>
        <dbReference type="ChEBI" id="CHEBI:60240"/>
        <label>1</label>
    </ligand>
</feature>
<dbReference type="InterPro" id="IPR018228">
    <property type="entry name" value="DNase_TatD-rel_CS"/>
</dbReference>
<protein>
    <submittedName>
        <fullName evidence="6">Uncharacterized protein</fullName>
    </submittedName>
</protein>
<evidence type="ECO:0000313" key="7">
    <source>
        <dbReference type="Proteomes" id="UP001210925"/>
    </source>
</evidence>